<dbReference type="AlphaFoldDB" id="A0A328B0F0"/>
<dbReference type="OrthoDB" id="5295305at2"/>
<dbReference type="PANTHER" id="PTHR43441:SF2">
    <property type="entry name" value="FAMILY ACETYLTRANSFERASE, PUTATIVE (AFU_ORTHOLOGUE AFUA_7G00850)-RELATED"/>
    <property type="match status" value="1"/>
</dbReference>
<proteinExistence type="predicted"/>
<dbReference type="Proteomes" id="UP000249842">
    <property type="component" value="Unassembled WGS sequence"/>
</dbReference>
<dbReference type="PROSITE" id="PS51186">
    <property type="entry name" value="GNAT"/>
    <property type="match status" value="1"/>
</dbReference>
<organism evidence="2 3">
    <name type="scientific">Phenylobacterium hankyongense</name>
    <dbReference type="NCBI Taxonomy" id="1813876"/>
    <lineage>
        <taxon>Bacteria</taxon>
        <taxon>Pseudomonadati</taxon>
        <taxon>Pseudomonadota</taxon>
        <taxon>Alphaproteobacteria</taxon>
        <taxon>Caulobacterales</taxon>
        <taxon>Caulobacteraceae</taxon>
        <taxon>Phenylobacterium</taxon>
    </lineage>
</organism>
<dbReference type="Pfam" id="PF13302">
    <property type="entry name" value="Acetyltransf_3"/>
    <property type="match status" value="1"/>
</dbReference>
<dbReference type="InterPro" id="IPR051908">
    <property type="entry name" value="Ribosomal_N-acetyltransferase"/>
</dbReference>
<dbReference type="PANTHER" id="PTHR43441">
    <property type="entry name" value="RIBOSOMAL-PROTEIN-SERINE ACETYLTRANSFERASE"/>
    <property type="match status" value="1"/>
</dbReference>
<feature type="domain" description="N-acetyltransferase" evidence="1">
    <location>
        <begin position="9"/>
        <end position="164"/>
    </location>
</feature>
<dbReference type="GO" id="GO:1990189">
    <property type="term" value="F:protein N-terminal-serine acetyltransferase activity"/>
    <property type="evidence" value="ECO:0007669"/>
    <property type="project" value="TreeGrafter"/>
</dbReference>
<comment type="caution">
    <text evidence="2">The sequence shown here is derived from an EMBL/GenBank/DDBJ whole genome shotgun (WGS) entry which is preliminary data.</text>
</comment>
<evidence type="ECO:0000259" key="1">
    <source>
        <dbReference type="PROSITE" id="PS51186"/>
    </source>
</evidence>
<reference evidence="3" key="1">
    <citation type="submission" date="2018-05" db="EMBL/GenBank/DDBJ databases">
        <authorList>
            <person name="Li X."/>
        </authorList>
    </citation>
    <scope>NUCLEOTIDE SEQUENCE [LARGE SCALE GENOMIC DNA]</scope>
    <source>
        <strain evidence="3">HKS-05</strain>
    </source>
</reference>
<evidence type="ECO:0000313" key="2">
    <source>
        <dbReference type="EMBL" id="RAK59406.1"/>
    </source>
</evidence>
<dbReference type="GO" id="GO:0008999">
    <property type="term" value="F:protein-N-terminal-alanine acetyltransferase activity"/>
    <property type="evidence" value="ECO:0007669"/>
    <property type="project" value="TreeGrafter"/>
</dbReference>
<evidence type="ECO:0000313" key="3">
    <source>
        <dbReference type="Proteomes" id="UP000249842"/>
    </source>
</evidence>
<dbReference type="Gene3D" id="3.40.630.30">
    <property type="match status" value="1"/>
</dbReference>
<dbReference type="GO" id="GO:0005737">
    <property type="term" value="C:cytoplasm"/>
    <property type="evidence" value="ECO:0007669"/>
    <property type="project" value="TreeGrafter"/>
</dbReference>
<dbReference type="EMBL" id="QFYP01000001">
    <property type="protein sequence ID" value="RAK59406.1"/>
    <property type="molecule type" value="Genomic_DNA"/>
</dbReference>
<dbReference type="RefSeq" id="WP_111456699.1">
    <property type="nucleotide sequence ID" value="NZ_QFYP01000001.1"/>
</dbReference>
<name>A0A328B0F0_9CAUL</name>
<dbReference type="InterPro" id="IPR016181">
    <property type="entry name" value="Acyl_CoA_acyltransferase"/>
</dbReference>
<gene>
    <name evidence="2" type="ORF">DJ021_06090</name>
</gene>
<sequence length="168" mass="18557">MILGEGERVRVRRLALADLEQAAPFQYTLFITEPGTALPRLVEAFHQTGFWTQVAGAAAIADKATNRLLGTLQFYRAGPGVHGFEIGYILHHEADRGRGSASEALRLFGDHLFTEHPGCHRLQLVIETWNAASARLAEACGYAREGILRKAGYSSAEPEDCFLYSRVR</sequence>
<dbReference type="InterPro" id="IPR000182">
    <property type="entry name" value="GNAT_dom"/>
</dbReference>
<keyword evidence="3" id="KW-1185">Reference proteome</keyword>
<accession>A0A328B0F0</accession>
<dbReference type="SUPFAM" id="SSF55729">
    <property type="entry name" value="Acyl-CoA N-acyltransferases (Nat)"/>
    <property type="match status" value="1"/>
</dbReference>
<protein>
    <recommendedName>
        <fullName evidence="1">N-acetyltransferase domain-containing protein</fullName>
    </recommendedName>
</protein>